<comment type="caution">
    <text evidence="1">The sequence shown here is derived from an EMBL/GenBank/DDBJ whole genome shotgun (WGS) entry which is preliminary data.</text>
</comment>
<accession>A0ACB9WFA1</accession>
<organism evidence="1 2">
    <name type="scientific">Chaenocephalus aceratus</name>
    <name type="common">Blackfin icefish</name>
    <name type="synonym">Chaenichthys aceratus</name>
    <dbReference type="NCBI Taxonomy" id="36190"/>
    <lineage>
        <taxon>Eukaryota</taxon>
        <taxon>Metazoa</taxon>
        <taxon>Chordata</taxon>
        <taxon>Craniata</taxon>
        <taxon>Vertebrata</taxon>
        <taxon>Euteleostomi</taxon>
        <taxon>Actinopterygii</taxon>
        <taxon>Neopterygii</taxon>
        <taxon>Teleostei</taxon>
        <taxon>Neoteleostei</taxon>
        <taxon>Acanthomorphata</taxon>
        <taxon>Eupercaria</taxon>
        <taxon>Perciformes</taxon>
        <taxon>Notothenioidei</taxon>
        <taxon>Channichthyidae</taxon>
        <taxon>Chaenocephalus</taxon>
    </lineage>
</organism>
<sequence length="57" mass="6448">SLYNEMTSPALLLVADQDQRGRHISPLMQHISFIAELDHLMHTVSFPISCLPVSVRM</sequence>
<keyword evidence="2" id="KW-1185">Reference proteome</keyword>
<reference evidence="1" key="1">
    <citation type="submission" date="2022-05" db="EMBL/GenBank/DDBJ databases">
        <title>Chromosome-level genome of Chaenocephalus aceratus.</title>
        <authorList>
            <person name="Park H."/>
        </authorList>
    </citation>
    <scope>NUCLEOTIDE SEQUENCE</scope>
    <source>
        <strain evidence="1">KU_202001</strain>
    </source>
</reference>
<evidence type="ECO:0000313" key="1">
    <source>
        <dbReference type="EMBL" id="KAI4811756.1"/>
    </source>
</evidence>
<name>A0ACB9WFA1_CHAAC</name>
<proteinExistence type="predicted"/>
<evidence type="ECO:0000313" key="2">
    <source>
        <dbReference type="Proteomes" id="UP001057452"/>
    </source>
</evidence>
<feature type="non-terminal residue" evidence="1">
    <location>
        <position position="57"/>
    </location>
</feature>
<feature type="non-terminal residue" evidence="1">
    <location>
        <position position="1"/>
    </location>
</feature>
<dbReference type="EMBL" id="CM043800">
    <property type="protein sequence ID" value="KAI4811756.1"/>
    <property type="molecule type" value="Genomic_DNA"/>
</dbReference>
<protein>
    <submittedName>
        <fullName evidence="1">Uncharacterized protein</fullName>
    </submittedName>
</protein>
<gene>
    <name evidence="1" type="ORF">KUCAC02_014632</name>
</gene>
<dbReference type="Proteomes" id="UP001057452">
    <property type="component" value="Chromosome 16"/>
</dbReference>